<sequence length="215" mass="23002">MPFRTPEHHSAVARVGLAAAAGLIGGALAGVFGPGRLAPLIGWDAMALTWVGLIWSVIWPMNAERTAQRAGHEDPTRPIADVLLIFAAVASLVAVGFVLVQARHAKGMAEFLLVVLAIASIVLSWTLVHTTFTLRYARMYYTGPDGGVGFNQTEAPAYSDFAYMAFTIGMTFQVSDTKLETKEARSIALRHAMLSYMFGTVIVAVTINLVAGLGH</sequence>
<gene>
    <name evidence="2" type="ORF">GCM10023322_21100</name>
</gene>
<dbReference type="EMBL" id="BAABJQ010000005">
    <property type="protein sequence ID" value="GAA5182973.1"/>
    <property type="molecule type" value="Genomic_DNA"/>
</dbReference>
<feature type="transmembrane region" description="Helical" evidence="1">
    <location>
        <begin position="194"/>
        <end position="214"/>
    </location>
</feature>
<evidence type="ECO:0000313" key="2">
    <source>
        <dbReference type="EMBL" id="GAA5182973.1"/>
    </source>
</evidence>
<reference evidence="3" key="1">
    <citation type="journal article" date="2019" name="Int. J. Syst. Evol. Microbiol.">
        <title>The Global Catalogue of Microorganisms (GCM) 10K type strain sequencing project: providing services to taxonomists for standard genome sequencing and annotation.</title>
        <authorList>
            <consortium name="The Broad Institute Genomics Platform"/>
            <consortium name="The Broad Institute Genome Sequencing Center for Infectious Disease"/>
            <person name="Wu L."/>
            <person name="Ma J."/>
        </authorList>
    </citation>
    <scope>NUCLEOTIDE SEQUENCE [LARGE SCALE GENOMIC DNA]</scope>
    <source>
        <strain evidence="3">JCM 18304</strain>
    </source>
</reference>
<organism evidence="2 3">
    <name type="scientific">Rugosimonospora acidiphila</name>
    <dbReference type="NCBI Taxonomy" id="556531"/>
    <lineage>
        <taxon>Bacteria</taxon>
        <taxon>Bacillati</taxon>
        <taxon>Actinomycetota</taxon>
        <taxon>Actinomycetes</taxon>
        <taxon>Micromonosporales</taxon>
        <taxon>Micromonosporaceae</taxon>
        <taxon>Rugosimonospora</taxon>
    </lineage>
</organism>
<dbReference type="InterPro" id="IPR009781">
    <property type="entry name" value="DUF1345"/>
</dbReference>
<keyword evidence="3" id="KW-1185">Reference proteome</keyword>
<accession>A0ABP9RP11</accession>
<proteinExistence type="predicted"/>
<feature type="transmembrane region" description="Helical" evidence="1">
    <location>
        <begin position="12"/>
        <end position="33"/>
    </location>
</feature>
<dbReference type="Proteomes" id="UP001501570">
    <property type="component" value="Unassembled WGS sequence"/>
</dbReference>
<evidence type="ECO:0000256" key="1">
    <source>
        <dbReference type="SAM" id="Phobius"/>
    </source>
</evidence>
<comment type="caution">
    <text evidence="2">The sequence shown here is derived from an EMBL/GenBank/DDBJ whole genome shotgun (WGS) entry which is preliminary data.</text>
</comment>
<evidence type="ECO:0000313" key="3">
    <source>
        <dbReference type="Proteomes" id="UP001501570"/>
    </source>
</evidence>
<dbReference type="RefSeq" id="WP_345628424.1">
    <property type="nucleotide sequence ID" value="NZ_BAABJQ010000005.1"/>
</dbReference>
<keyword evidence="1" id="KW-0812">Transmembrane</keyword>
<feature type="transmembrane region" description="Helical" evidence="1">
    <location>
        <begin position="112"/>
        <end position="137"/>
    </location>
</feature>
<name>A0ABP9RP11_9ACTN</name>
<dbReference type="Pfam" id="PF07077">
    <property type="entry name" value="DUF1345"/>
    <property type="match status" value="1"/>
</dbReference>
<feature type="transmembrane region" description="Helical" evidence="1">
    <location>
        <begin position="79"/>
        <end position="100"/>
    </location>
</feature>
<keyword evidence="1" id="KW-1133">Transmembrane helix</keyword>
<feature type="transmembrane region" description="Helical" evidence="1">
    <location>
        <begin position="40"/>
        <end position="59"/>
    </location>
</feature>
<keyword evidence="1" id="KW-0472">Membrane</keyword>
<protein>
    <submittedName>
        <fullName evidence="2">DUF1345 domain-containing protein</fullName>
    </submittedName>
</protein>